<feature type="transmembrane region" description="Helical" evidence="1">
    <location>
        <begin position="44"/>
        <end position="65"/>
    </location>
</feature>
<keyword evidence="1" id="KW-1133">Transmembrane helix</keyword>
<name>A0A6L3VT48_9ACTN</name>
<keyword evidence="1" id="KW-0812">Transmembrane</keyword>
<feature type="transmembrane region" description="Helical" evidence="1">
    <location>
        <begin position="71"/>
        <end position="91"/>
    </location>
</feature>
<comment type="caution">
    <text evidence="2">The sequence shown here is derived from an EMBL/GenBank/DDBJ whole genome shotgun (WGS) entry which is preliminary data.</text>
</comment>
<accession>A0A6L3VT48</accession>
<evidence type="ECO:0000313" key="2">
    <source>
        <dbReference type="EMBL" id="KAB2380121.1"/>
    </source>
</evidence>
<dbReference type="EMBL" id="WBMR01000047">
    <property type="protein sequence ID" value="KAB2380121.1"/>
    <property type="molecule type" value="Genomic_DNA"/>
</dbReference>
<proteinExistence type="predicted"/>
<dbReference type="RefSeq" id="WP_151541288.1">
    <property type="nucleotide sequence ID" value="NZ_WBMR01000047.1"/>
</dbReference>
<organism evidence="2 3">
    <name type="scientific">Actinomadura montaniterrae</name>
    <dbReference type="NCBI Taxonomy" id="1803903"/>
    <lineage>
        <taxon>Bacteria</taxon>
        <taxon>Bacillati</taxon>
        <taxon>Actinomycetota</taxon>
        <taxon>Actinomycetes</taxon>
        <taxon>Streptosporangiales</taxon>
        <taxon>Thermomonosporaceae</taxon>
        <taxon>Actinomadura</taxon>
    </lineage>
</organism>
<evidence type="ECO:0000313" key="3">
    <source>
        <dbReference type="Proteomes" id="UP000483004"/>
    </source>
</evidence>
<dbReference type="Proteomes" id="UP000483004">
    <property type="component" value="Unassembled WGS sequence"/>
</dbReference>
<keyword evidence="1" id="KW-0472">Membrane</keyword>
<dbReference type="OrthoDB" id="9986545at2"/>
<protein>
    <submittedName>
        <fullName evidence="2">Uncharacterized protein</fullName>
    </submittedName>
</protein>
<evidence type="ECO:0000256" key="1">
    <source>
        <dbReference type="SAM" id="Phobius"/>
    </source>
</evidence>
<gene>
    <name evidence="2" type="ORF">F9B16_18245</name>
</gene>
<dbReference type="AlphaFoldDB" id="A0A6L3VT48"/>
<feature type="transmembrane region" description="Helical" evidence="1">
    <location>
        <begin position="13"/>
        <end position="32"/>
    </location>
</feature>
<sequence>MAVFVISGGSWSVALQGIAFFLGAGGMMVMFYRWRRQGDRRAAALVVPAFATWALAVALASATGVEPGTPAFWIAGVALLIGVGGGAVTLARMHRERRNESESSSPEQG</sequence>
<reference evidence="2 3" key="1">
    <citation type="submission" date="2019-09" db="EMBL/GenBank/DDBJ databases">
        <title>Actinomadura physcomitrii sp. nov., a novel actinomycete isolated from moss [Physcomitrium sphaericum (Ludw) Fuernr].</title>
        <authorList>
            <person name="Liu C."/>
            <person name="Zhuang X."/>
        </authorList>
    </citation>
    <scope>NUCLEOTIDE SEQUENCE [LARGE SCALE GENOMIC DNA]</scope>
    <source>
        <strain evidence="2 3">CYP1-1B</strain>
    </source>
</reference>
<keyword evidence="3" id="KW-1185">Reference proteome</keyword>